<protein>
    <submittedName>
        <fullName evidence="4">Uncharacterized protein</fullName>
    </submittedName>
</protein>
<dbReference type="Gene3D" id="1.25.40.20">
    <property type="entry name" value="Ankyrin repeat-containing domain"/>
    <property type="match status" value="1"/>
</dbReference>
<name>A0A813KJC4_POLGL</name>
<evidence type="ECO:0000313" key="4">
    <source>
        <dbReference type="EMBL" id="CAE8704105.1"/>
    </source>
</evidence>
<dbReference type="Proteomes" id="UP000626109">
    <property type="component" value="Unassembled WGS sequence"/>
</dbReference>
<dbReference type="PROSITE" id="PS50088">
    <property type="entry name" value="ANK_REPEAT"/>
    <property type="match status" value="2"/>
</dbReference>
<evidence type="ECO:0000256" key="3">
    <source>
        <dbReference type="PROSITE-ProRule" id="PRU00023"/>
    </source>
</evidence>
<keyword evidence="2 3" id="KW-0040">ANK repeat</keyword>
<dbReference type="AlphaFoldDB" id="A0A813KJC4"/>
<feature type="non-terminal residue" evidence="4">
    <location>
        <position position="1"/>
    </location>
</feature>
<sequence length="231" mass="24721">IWFRAFFENSSIGYPSKQDYKLLQIEMAASLRCAGCFLALTATPRPSAAEVKQAQGGSSSIESGLASQVLFQTASSIAGLKHPTLDSLGRAEQTLLMAAASTVGAIGDFLLSDIFLGSYTALLAAFASFHYLTTAPEATEAEEDDQDMKAPTPVVVAAPIILRPRIEAAQAQKPKREEKKDLFGCTLLHLAAHNGDVNEVQDLLAHGFNANAREVFGETPLHLAARANEME</sequence>
<proteinExistence type="predicted"/>
<organism evidence="4 5">
    <name type="scientific">Polarella glacialis</name>
    <name type="common">Dinoflagellate</name>
    <dbReference type="NCBI Taxonomy" id="89957"/>
    <lineage>
        <taxon>Eukaryota</taxon>
        <taxon>Sar</taxon>
        <taxon>Alveolata</taxon>
        <taxon>Dinophyceae</taxon>
        <taxon>Suessiales</taxon>
        <taxon>Suessiaceae</taxon>
        <taxon>Polarella</taxon>
    </lineage>
</organism>
<dbReference type="SUPFAM" id="SSF48403">
    <property type="entry name" value="Ankyrin repeat"/>
    <property type="match status" value="1"/>
</dbReference>
<feature type="non-terminal residue" evidence="4">
    <location>
        <position position="231"/>
    </location>
</feature>
<evidence type="ECO:0000313" key="5">
    <source>
        <dbReference type="Proteomes" id="UP000626109"/>
    </source>
</evidence>
<dbReference type="InterPro" id="IPR036770">
    <property type="entry name" value="Ankyrin_rpt-contain_sf"/>
</dbReference>
<feature type="repeat" description="ANK" evidence="3">
    <location>
        <begin position="183"/>
        <end position="215"/>
    </location>
</feature>
<dbReference type="PANTHER" id="PTHR24171">
    <property type="entry name" value="ANKYRIN REPEAT DOMAIN-CONTAINING PROTEIN 39-RELATED"/>
    <property type="match status" value="1"/>
</dbReference>
<dbReference type="PROSITE" id="PS50297">
    <property type="entry name" value="ANK_REP_REGION"/>
    <property type="match status" value="2"/>
</dbReference>
<dbReference type="Pfam" id="PF12796">
    <property type="entry name" value="Ank_2"/>
    <property type="match status" value="1"/>
</dbReference>
<gene>
    <name evidence="4" type="ORF">PGLA2088_LOCUS33053</name>
</gene>
<comment type="caution">
    <text evidence="4">The sequence shown here is derived from an EMBL/GenBank/DDBJ whole genome shotgun (WGS) entry which is preliminary data.</text>
</comment>
<accession>A0A813KJC4</accession>
<dbReference type="EMBL" id="CAJNNW010030691">
    <property type="protein sequence ID" value="CAE8704105.1"/>
    <property type="molecule type" value="Genomic_DNA"/>
</dbReference>
<keyword evidence="1" id="KW-0677">Repeat</keyword>
<feature type="repeat" description="ANK" evidence="3">
    <location>
        <begin position="216"/>
        <end position="231"/>
    </location>
</feature>
<evidence type="ECO:0000256" key="1">
    <source>
        <dbReference type="ARBA" id="ARBA00022737"/>
    </source>
</evidence>
<reference evidence="4" key="1">
    <citation type="submission" date="2021-02" db="EMBL/GenBank/DDBJ databases">
        <authorList>
            <person name="Dougan E. K."/>
            <person name="Rhodes N."/>
            <person name="Thang M."/>
            <person name="Chan C."/>
        </authorList>
    </citation>
    <scope>NUCLEOTIDE SEQUENCE</scope>
</reference>
<evidence type="ECO:0000256" key="2">
    <source>
        <dbReference type="ARBA" id="ARBA00023043"/>
    </source>
</evidence>
<dbReference type="InterPro" id="IPR002110">
    <property type="entry name" value="Ankyrin_rpt"/>
</dbReference>